<dbReference type="Pfam" id="PF00528">
    <property type="entry name" value="BPD_transp_1"/>
    <property type="match status" value="1"/>
</dbReference>
<dbReference type="RefSeq" id="WP_046362591.1">
    <property type="nucleotide sequence ID" value="NZ_LAUZ02000030.1"/>
</dbReference>
<comment type="subcellular location">
    <subcellularLocation>
        <location evidence="1">Cell inner membrane</location>
        <topology evidence="1">Multi-pass membrane protein</topology>
    </subcellularLocation>
    <subcellularLocation>
        <location evidence="8">Cell membrane</location>
        <topology evidence="8">Multi-pass membrane protein</topology>
    </subcellularLocation>
</comment>
<sequence length="265" mass="27374">MLLWSARSRRLTLALFGLVVAVVFVLPLGTVVVAGLAGSWTGPLPSDLGFARYGTALSGEDLASLSVSLQTAVLAGALAVTAGTWAALAARDVPSWLRRITDAVFHLPIAVPSVAIGLGVLIAFNERPLLLGGTKWIVIIAHTVLVLAFAFSAVSAALDRLDPAYRQAAESLGAGPARVLLRVTLPLLLPALGAAAGLAVALSMGELGATVMVYPATWKTLPVTIFGLTDRGQVFQAAASTTLLLAVTLVTLVILGRIRGRASLR</sequence>
<name>A0A0M2JZB5_9MYCO</name>
<evidence type="ECO:0000256" key="2">
    <source>
        <dbReference type="ARBA" id="ARBA00022448"/>
    </source>
</evidence>
<protein>
    <submittedName>
        <fullName evidence="10">ABC transporter permease</fullName>
    </submittedName>
</protein>
<evidence type="ECO:0000313" key="10">
    <source>
        <dbReference type="EMBL" id="KKF02424.1"/>
    </source>
</evidence>
<dbReference type="InterPro" id="IPR035906">
    <property type="entry name" value="MetI-like_sf"/>
</dbReference>
<dbReference type="AlphaFoldDB" id="A0A0M2JZB5"/>
<dbReference type="PANTHER" id="PTHR43357:SF4">
    <property type="entry name" value="INNER MEMBRANE ABC TRANSPORTER PERMEASE PROTEIN YDCV"/>
    <property type="match status" value="1"/>
</dbReference>
<evidence type="ECO:0000256" key="5">
    <source>
        <dbReference type="ARBA" id="ARBA00022692"/>
    </source>
</evidence>
<dbReference type="SUPFAM" id="SSF161098">
    <property type="entry name" value="MetI-like"/>
    <property type="match status" value="1"/>
</dbReference>
<evidence type="ECO:0000256" key="4">
    <source>
        <dbReference type="ARBA" id="ARBA00022519"/>
    </source>
</evidence>
<evidence type="ECO:0000256" key="8">
    <source>
        <dbReference type="RuleBase" id="RU363032"/>
    </source>
</evidence>
<accession>A0A0M2JZB5</accession>
<keyword evidence="3" id="KW-1003">Cell membrane</keyword>
<evidence type="ECO:0000259" key="9">
    <source>
        <dbReference type="PROSITE" id="PS50928"/>
    </source>
</evidence>
<evidence type="ECO:0000313" key="11">
    <source>
        <dbReference type="Proteomes" id="UP000034150"/>
    </source>
</evidence>
<dbReference type="STRING" id="1807.MOBUDSM44075_01192"/>
<feature type="transmembrane region" description="Helical" evidence="8">
    <location>
        <begin position="12"/>
        <end position="37"/>
    </location>
</feature>
<dbReference type="PROSITE" id="PS50928">
    <property type="entry name" value="ABC_TM1"/>
    <property type="match status" value="1"/>
</dbReference>
<keyword evidence="7 8" id="KW-0472">Membrane</keyword>
<keyword evidence="5 8" id="KW-0812">Transmembrane</keyword>
<dbReference type="GO" id="GO:0005886">
    <property type="term" value="C:plasma membrane"/>
    <property type="evidence" value="ECO:0007669"/>
    <property type="project" value="UniProtKB-SubCell"/>
</dbReference>
<evidence type="ECO:0000256" key="6">
    <source>
        <dbReference type="ARBA" id="ARBA00022989"/>
    </source>
</evidence>
<feature type="domain" description="ABC transmembrane type-1" evidence="9">
    <location>
        <begin position="65"/>
        <end position="256"/>
    </location>
</feature>
<gene>
    <name evidence="10" type="ORF">WN67_08560</name>
</gene>
<feature type="transmembrane region" description="Helical" evidence="8">
    <location>
        <begin position="136"/>
        <end position="158"/>
    </location>
</feature>
<comment type="caution">
    <text evidence="10">The sequence shown here is derived from an EMBL/GenBank/DDBJ whole genome shotgun (WGS) entry which is preliminary data.</text>
</comment>
<dbReference type="GO" id="GO:0055085">
    <property type="term" value="P:transmembrane transport"/>
    <property type="evidence" value="ECO:0007669"/>
    <property type="project" value="InterPro"/>
</dbReference>
<dbReference type="Proteomes" id="UP000034150">
    <property type="component" value="Unassembled WGS sequence"/>
</dbReference>
<dbReference type="PANTHER" id="PTHR43357">
    <property type="entry name" value="INNER MEMBRANE ABC TRANSPORTER PERMEASE PROTEIN YDCV"/>
    <property type="match status" value="1"/>
</dbReference>
<organism evidence="10 11">
    <name type="scientific">Mycolicibacterium obuense</name>
    <dbReference type="NCBI Taxonomy" id="1807"/>
    <lineage>
        <taxon>Bacteria</taxon>
        <taxon>Bacillati</taxon>
        <taxon>Actinomycetota</taxon>
        <taxon>Actinomycetes</taxon>
        <taxon>Mycobacteriales</taxon>
        <taxon>Mycobacteriaceae</taxon>
        <taxon>Mycolicibacterium</taxon>
    </lineage>
</organism>
<evidence type="ECO:0000256" key="1">
    <source>
        <dbReference type="ARBA" id="ARBA00004429"/>
    </source>
</evidence>
<reference evidence="10 11" key="1">
    <citation type="journal article" date="2015" name="Genome Announc.">
        <title>Draft Genome Sequence of Mycobacterium obuense Strain UC1, Isolated from Patient Sputum.</title>
        <authorList>
            <person name="Greninger A.L."/>
            <person name="Cunningham G."/>
            <person name="Hsu E.D."/>
            <person name="Yu J.M."/>
            <person name="Chiu C.Y."/>
            <person name="Miller S."/>
        </authorList>
    </citation>
    <scope>NUCLEOTIDE SEQUENCE [LARGE SCALE GENOMIC DNA]</scope>
    <source>
        <strain evidence="10 11">UC1</strain>
    </source>
</reference>
<proteinExistence type="inferred from homology"/>
<dbReference type="InterPro" id="IPR000515">
    <property type="entry name" value="MetI-like"/>
</dbReference>
<dbReference type="Gene3D" id="1.10.3720.10">
    <property type="entry name" value="MetI-like"/>
    <property type="match status" value="1"/>
</dbReference>
<evidence type="ECO:0000256" key="7">
    <source>
        <dbReference type="ARBA" id="ARBA00023136"/>
    </source>
</evidence>
<dbReference type="OrthoDB" id="4937721at2"/>
<dbReference type="PATRIC" id="fig|1807.13.peg.2943"/>
<dbReference type="CDD" id="cd06261">
    <property type="entry name" value="TM_PBP2"/>
    <property type="match status" value="1"/>
</dbReference>
<feature type="transmembrane region" description="Helical" evidence="8">
    <location>
        <begin position="67"/>
        <end position="91"/>
    </location>
</feature>
<dbReference type="EMBL" id="LAUZ02000030">
    <property type="protein sequence ID" value="KKF02424.1"/>
    <property type="molecule type" value="Genomic_DNA"/>
</dbReference>
<keyword evidence="11" id="KW-1185">Reference proteome</keyword>
<feature type="transmembrane region" description="Helical" evidence="8">
    <location>
        <begin position="103"/>
        <end position="124"/>
    </location>
</feature>
<comment type="similarity">
    <text evidence="8">Belongs to the binding-protein-dependent transport system permease family.</text>
</comment>
<feature type="transmembrane region" description="Helical" evidence="8">
    <location>
        <begin position="179"/>
        <end position="202"/>
    </location>
</feature>
<evidence type="ECO:0000256" key="3">
    <source>
        <dbReference type="ARBA" id="ARBA00022475"/>
    </source>
</evidence>
<keyword evidence="6 8" id="KW-1133">Transmembrane helix</keyword>
<feature type="transmembrane region" description="Helical" evidence="8">
    <location>
        <begin position="234"/>
        <end position="255"/>
    </location>
</feature>
<keyword evidence="2 8" id="KW-0813">Transport</keyword>
<keyword evidence="4" id="KW-0997">Cell inner membrane</keyword>